<comment type="caution">
    <text evidence="2">The sequence shown here is derived from an EMBL/GenBank/DDBJ whole genome shotgun (WGS) entry which is preliminary data.</text>
</comment>
<dbReference type="Proteomes" id="UP000256977">
    <property type="component" value="Unassembled WGS sequence"/>
</dbReference>
<dbReference type="AlphaFoldDB" id="A0A3D9ICS9"/>
<accession>A0A3D9ICS9</accession>
<evidence type="ECO:0000256" key="1">
    <source>
        <dbReference type="SAM" id="Phobius"/>
    </source>
</evidence>
<feature type="transmembrane region" description="Helical" evidence="1">
    <location>
        <begin position="30"/>
        <end position="49"/>
    </location>
</feature>
<reference evidence="2 3" key="1">
    <citation type="submission" date="2018-07" db="EMBL/GenBank/DDBJ databases">
        <title>Genomic Encyclopedia of Type Strains, Phase III (KMG-III): the genomes of soil and plant-associated and newly described type strains.</title>
        <authorList>
            <person name="Whitman W."/>
        </authorList>
    </citation>
    <scope>NUCLEOTIDE SEQUENCE [LARGE SCALE GENOMIC DNA]</scope>
    <source>
        <strain evidence="2 3">CECT 7287</strain>
    </source>
</reference>
<gene>
    <name evidence="2" type="ORF">DFP98_13149</name>
</gene>
<organism evidence="2 3">
    <name type="scientific">Cohnella phaseoli</name>
    <dbReference type="NCBI Taxonomy" id="456490"/>
    <lineage>
        <taxon>Bacteria</taxon>
        <taxon>Bacillati</taxon>
        <taxon>Bacillota</taxon>
        <taxon>Bacilli</taxon>
        <taxon>Bacillales</taxon>
        <taxon>Paenibacillaceae</taxon>
        <taxon>Cohnella</taxon>
    </lineage>
</organism>
<keyword evidence="1" id="KW-1133">Transmembrane helix</keyword>
<dbReference type="EMBL" id="QRDZ01000031">
    <property type="protein sequence ID" value="RED59455.1"/>
    <property type="molecule type" value="Genomic_DNA"/>
</dbReference>
<evidence type="ECO:0000313" key="3">
    <source>
        <dbReference type="Proteomes" id="UP000256977"/>
    </source>
</evidence>
<dbReference type="OrthoDB" id="2440830at2"/>
<dbReference type="RefSeq" id="WP_116064282.1">
    <property type="nucleotide sequence ID" value="NZ_QRDZ01000031.1"/>
</dbReference>
<keyword evidence="3" id="KW-1185">Reference proteome</keyword>
<keyword evidence="1" id="KW-0812">Transmembrane</keyword>
<keyword evidence="1" id="KW-0472">Membrane</keyword>
<protein>
    <submittedName>
        <fullName evidence="2">Uncharacterized protein</fullName>
    </submittedName>
</protein>
<sequence length="76" mass="8058">MLLAIVMGIALAGSLIEYRSLARLKQRRDIAVGAVFLAAGLLLGVLRLAQVNLPSPLGIIDTLFQPASQFVAKLLS</sequence>
<name>A0A3D9ICS9_9BACL</name>
<proteinExistence type="predicted"/>
<evidence type="ECO:0000313" key="2">
    <source>
        <dbReference type="EMBL" id="RED59455.1"/>
    </source>
</evidence>